<protein>
    <submittedName>
        <fullName evidence="1">Uncharacterized protein</fullName>
    </submittedName>
</protein>
<name>A0A8H7BK69_9FUNG</name>
<comment type="caution">
    <text evidence="1">The sequence shown here is derived from an EMBL/GenBank/DDBJ whole genome shotgun (WGS) entry which is preliminary data.</text>
</comment>
<reference evidence="1" key="1">
    <citation type="submission" date="2020-01" db="EMBL/GenBank/DDBJ databases">
        <title>Genome Sequencing of Three Apophysomyces-Like Fungal Strains Confirms a Novel Fungal Genus in the Mucoromycota with divergent Burkholderia-like Endosymbiotic Bacteria.</title>
        <authorList>
            <person name="Stajich J.E."/>
            <person name="Macias A.M."/>
            <person name="Carter-House D."/>
            <person name="Lovett B."/>
            <person name="Kasson L.R."/>
            <person name="Berry K."/>
            <person name="Grigoriev I."/>
            <person name="Chang Y."/>
            <person name="Spatafora J."/>
            <person name="Kasson M.T."/>
        </authorList>
    </citation>
    <scope>NUCLEOTIDE SEQUENCE</scope>
    <source>
        <strain evidence="1">NRRL A-21654</strain>
    </source>
</reference>
<dbReference type="Proteomes" id="UP000605846">
    <property type="component" value="Unassembled WGS sequence"/>
</dbReference>
<dbReference type="AlphaFoldDB" id="A0A8H7BK69"/>
<evidence type="ECO:0000313" key="2">
    <source>
        <dbReference type="Proteomes" id="UP000605846"/>
    </source>
</evidence>
<keyword evidence="2" id="KW-1185">Reference proteome</keyword>
<gene>
    <name evidence="1" type="ORF">EC973_004717</name>
</gene>
<sequence>MTKIPCKRKNCDNEVDEQRSKRMLCKKCSDKRAPVTGKSPIDFNFLEGCGKAFSSSFVRADSAATAFGFHPVAFELSHSVLNTTIVQYGLMHTRAIQELITQVPLEWRSQTQFEPVNCTLHLHNDTRQLDNSSRPELPNCTALFDSLKASPLAGAIISAEYPIIILTCEIYARASSLDVHGESNGKSLPTASKSLFIGLVDESDGHGQKKKFKIGSMYMNILVTSSVTLGPGRVVVNTGPETQIPQQDLPYDDSGIFFKKEALDHYLAIVAKDNVQETQPSVGSFRQLVSSFDHPSTYMPYRATLNVLDNDLTKPATVFTLCDLPQSGYGSSTTAVARLGSQILQQLAIGMLTSGKVSAKDFKSIFQLYNTKMNRSSSEKKAVAALQKVVENVKKMLEEKGEFDVLLFAADNNLSELASQVNKAISTANAKIAINIEERLHRLYKLAL</sequence>
<accession>A0A8H7BK69</accession>
<proteinExistence type="predicted"/>
<organism evidence="1 2">
    <name type="scientific">Apophysomyces ossiformis</name>
    <dbReference type="NCBI Taxonomy" id="679940"/>
    <lineage>
        <taxon>Eukaryota</taxon>
        <taxon>Fungi</taxon>
        <taxon>Fungi incertae sedis</taxon>
        <taxon>Mucoromycota</taxon>
        <taxon>Mucoromycotina</taxon>
        <taxon>Mucoromycetes</taxon>
        <taxon>Mucorales</taxon>
        <taxon>Mucorineae</taxon>
        <taxon>Mucoraceae</taxon>
        <taxon>Apophysomyces</taxon>
    </lineage>
</organism>
<evidence type="ECO:0000313" key="1">
    <source>
        <dbReference type="EMBL" id="KAF7721411.1"/>
    </source>
</evidence>
<dbReference type="EMBL" id="JABAYA010000268">
    <property type="protein sequence ID" value="KAF7721411.1"/>
    <property type="molecule type" value="Genomic_DNA"/>
</dbReference>
<dbReference type="OrthoDB" id="2282221at2759"/>